<proteinExistence type="predicted"/>
<evidence type="ECO:0000313" key="4">
    <source>
        <dbReference type="Proteomes" id="UP000238081"/>
    </source>
</evidence>
<evidence type="ECO:0000256" key="1">
    <source>
        <dbReference type="SAM" id="Coils"/>
    </source>
</evidence>
<organism evidence="3 4">
    <name type="scientific">Clostridium butyricum</name>
    <dbReference type="NCBI Taxonomy" id="1492"/>
    <lineage>
        <taxon>Bacteria</taxon>
        <taxon>Bacillati</taxon>
        <taxon>Bacillota</taxon>
        <taxon>Clostridia</taxon>
        <taxon>Eubacteriales</taxon>
        <taxon>Clostridiaceae</taxon>
        <taxon>Clostridium</taxon>
    </lineage>
</organism>
<feature type="chain" id="PRO_5015717040" evidence="2">
    <location>
        <begin position="28"/>
        <end position="433"/>
    </location>
</feature>
<keyword evidence="1" id="KW-0175">Coiled coil</keyword>
<dbReference type="GO" id="GO:0015562">
    <property type="term" value="F:efflux transmembrane transporter activity"/>
    <property type="evidence" value="ECO:0007669"/>
    <property type="project" value="InterPro"/>
</dbReference>
<dbReference type="EMBL" id="LRDH01000151">
    <property type="protein sequence ID" value="PPV12251.1"/>
    <property type="molecule type" value="Genomic_DNA"/>
</dbReference>
<comment type="caution">
    <text evidence="3">The sequence shown here is derived from an EMBL/GenBank/DDBJ whole genome shotgun (WGS) entry which is preliminary data.</text>
</comment>
<dbReference type="Proteomes" id="UP000238081">
    <property type="component" value="Unassembled WGS sequence"/>
</dbReference>
<feature type="coiled-coil region" evidence="1">
    <location>
        <begin position="289"/>
        <end position="316"/>
    </location>
</feature>
<dbReference type="AlphaFoldDB" id="A0A2S7F6C1"/>
<evidence type="ECO:0000256" key="2">
    <source>
        <dbReference type="SAM" id="SignalP"/>
    </source>
</evidence>
<dbReference type="RefSeq" id="WP_104675676.1">
    <property type="nucleotide sequence ID" value="NZ_CAVLFH010000001.1"/>
</dbReference>
<gene>
    <name evidence="3" type="ORF">AWN73_05325</name>
</gene>
<reference evidence="3 4" key="1">
    <citation type="submission" date="2016-01" db="EMBL/GenBank/DDBJ databases">
        <title>Characterization of the Clostridium difficile lineages that are prevalent in Hong Kong and China.</title>
        <authorList>
            <person name="Kwok J.S.-L."/>
            <person name="Lam W.-Y."/>
            <person name="Ip M."/>
            <person name="Chan T.-F."/>
            <person name="Hawkey P.M."/>
            <person name="Tsui S.K.-W."/>
        </authorList>
    </citation>
    <scope>NUCLEOTIDE SEQUENCE [LARGE SCALE GENOMIC DNA]</scope>
    <source>
        <strain evidence="3 4">300064</strain>
    </source>
</reference>
<evidence type="ECO:0000313" key="3">
    <source>
        <dbReference type="EMBL" id="PPV12251.1"/>
    </source>
</evidence>
<keyword evidence="2" id="KW-0732">Signal</keyword>
<feature type="coiled-coil region" evidence="1">
    <location>
        <begin position="352"/>
        <end position="379"/>
    </location>
</feature>
<protein>
    <submittedName>
        <fullName evidence="3">Multidrug transporter</fullName>
    </submittedName>
</protein>
<sequence length="433" mass="49240">MRKNLNKIVAFAIGVSVISGSIVPAMAADIINTDTIVNTQTQASTEKKVLTVDDAVKAAIANSNSLALLDKEIKFKQNINSITEKAEDLKDLGDVDEDYNDSYRKLTMQQLEQKRDFQKDKLAQSTTDDFNVLVQKQIDVNNQKNTIELKEKSLEQNKLQQKLGLMTSINIDGVNLEIQKLKNTLKSTEADLENCKYSFKLATGIDVDNYILDDSIKYVKFELDSDLDGYIDGAVDDYLSYTQEIYELDKDYWNDDDNSGVVKNTEISDAKDEQDEAYKTMIEKKNAWSNATDEEKAAAKEAFDEAQEKYKNSIEEYGKKLSGRITYLTQKYTLDATESNLLDAKKSCKEGLRTIYMNMKNLEDSIDLLQQNIDYTNKNLRIAKINYDLGLSTELTYKNTVNSVEDLNLQLRSLINTYNKLKSQLEKPWIALS</sequence>
<accession>A0A2S7F6C1</accession>
<name>A0A2S7F6C1_CLOBU</name>
<feature type="signal peptide" evidence="2">
    <location>
        <begin position="1"/>
        <end position="27"/>
    </location>
</feature>
<dbReference type="SUPFAM" id="SSF56954">
    <property type="entry name" value="Outer membrane efflux proteins (OEP)"/>
    <property type="match status" value="2"/>
</dbReference>
<feature type="coiled-coil region" evidence="1">
    <location>
        <begin position="171"/>
        <end position="198"/>
    </location>
</feature>
<dbReference type="Gene3D" id="1.20.1600.10">
    <property type="entry name" value="Outer membrane efflux proteins (OEP)"/>
    <property type="match status" value="2"/>
</dbReference>